<evidence type="ECO:0000256" key="2">
    <source>
        <dbReference type="ARBA" id="ARBA00012687"/>
    </source>
</evidence>
<comment type="function">
    <text evidence="1">Condensation of UDP-2,3-diacylglucosamine and 2,3-diacylglucosamine-1-phosphate to form lipid A disaccharide, a precursor of lipid A, a phosphorylated glycolipid that anchors the lipopolysaccharide to the outer membrane of the cell.</text>
</comment>
<dbReference type="Gene3D" id="3.40.50.2000">
    <property type="entry name" value="Glycogen Phosphorylase B"/>
    <property type="match status" value="2"/>
</dbReference>
<reference evidence="11 12" key="1">
    <citation type="submission" date="2021-01" db="EMBL/GenBank/DDBJ databases">
        <title>Chryseolinea sp. Jin1 Genome sequencing and assembly.</title>
        <authorList>
            <person name="Kim I."/>
        </authorList>
    </citation>
    <scope>NUCLEOTIDE SEQUENCE [LARGE SCALE GENOMIC DNA]</scope>
    <source>
        <strain evidence="11 12">Jin1</strain>
    </source>
</reference>
<organism evidence="11 12">
    <name type="scientific">Chryseolinea lacunae</name>
    <dbReference type="NCBI Taxonomy" id="2801331"/>
    <lineage>
        <taxon>Bacteria</taxon>
        <taxon>Pseudomonadati</taxon>
        <taxon>Bacteroidota</taxon>
        <taxon>Cytophagia</taxon>
        <taxon>Cytophagales</taxon>
        <taxon>Fulvivirgaceae</taxon>
        <taxon>Chryseolinea</taxon>
    </lineage>
</organism>
<dbReference type="PANTHER" id="PTHR30372:SF4">
    <property type="entry name" value="LIPID-A-DISACCHARIDE SYNTHASE, MITOCHONDRIAL-RELATED"/>
    <property type="match status" value="1"/>
</dbReference>
<dbReference type="PANTHER" id="PTHR30372">
    <property type="entry name" value="LIPID-A-DISACCHARIDE SYNTHASE"/>
    <property type="match status" value="1"/>
</dbReference>
<keyword evidence="5" id="KW-0441">Lipid A biosynthesis</keyword>
<name>A0ABS1L3R6_9BACT</name>
<accession>A0ABS1L3R6</accession>
<evidence type="ECO:0000256" key="5">
    <source>
        <dbReference type="ARBA" id="ARBA00022556"/>
    </source>
</evidence>
<evidence type="ECO:0000256" key="7">
    <source>
        <dbReference type="ARBA" id="ARBA00022679"/>
    </source>
</evidence>
<evidence type="ECO:0000256" key="8">
    <source>
        <dbReference type="ARBA" id="ARBA00023098"/>
    </source>
</evidence>
<proteinExistence type="predicted"/>
<evidence type="ECO:0000256" key="3">
    <source>
        <dbReference type="ARBA" id="ARBA00020902"/>
    </source>
</evidence>
<comment type="catalytic activity">
    <reaction evidence="9">
        <text>a lipid X + a UDP-2-N,3-O-bis[(3R)-3-hydroxyacyl]-alpha-D-glucosamine = a lipid A disaccharide + UDP + H(+)</text>
        <dbReference type="Rhea" id="RHEA:67828"/>
        <dbReference type="ChEBI" id="CHEBI:15378"/>
        <dbReference type="ChEBI" id="CHEBI:58223"/>
        <dbReference type="ChEBI" id="CHEBI:137748"/>
        <dbReference type="ChEBI" id="CHEBI:176338"/>
        <dbReference type="ChEBI" id="CHEBI:176343"/>
        <dbReference type="EC" id="2.4.1.182"/>
    </reaction>
</comment>
<dbReference type="NCBIfam" id="TIGR00215">
    <property type="entry name" value="lpxB"/>
    <property type="match status" value="1"/>
</dbReference>
<keyword evidence="12" id="KW-1185">Reference proteome</keyword>
<dbReference type="SUPFAM" id="SSF53756">
    <property type="entry name" value="UDP-Glycosyltransferase/glycogen phosphorylase"/>
    <property type="match status" value="1"/>
</dbReference>
<dbReference type="Pfam" id="PF02684">
    <property type="entry name" value="LpxB"/>
    <property type="match status" value="1"/>
</dbReference>
<sequence length="371" mass="42298">MRYYIIAGERSGDLHAGNLVKSIRKRDTQAKLRGFGGEYMRAAGVELTLHYANMAFMGFTQVVLNLGRISAYIKECTADILQFKPDVVILIDYGGFNLRIAKFCKKHNIKVFYYITPKVWAWGQYRAKALKENVDRMFVILPFEKDFFKKFEWDVDYVGNPVLDAVKAHHTNPDFLSRWKLNRDREVIALLPGSRKQELQRIVPIMAQVAKKFPEFQFAVAAVSTLDKSLYEPFLGMENISYVEEQTYDLLAHARAAIVTSGTATLETALFRVPQIVVYQTSWLNYSISKWVILVKFISLVNLIAGREVVKEMIQDDANADQISAELRLMMADTERRKAILDGYDEIITILDTGSASENAAELMIGYLTKS</sequence>
<evidence type="ECO:0000256" key="9">
    <source>
        <dbReference type="ARBA" id="ARBA00048975"/>
    </source>
</evidence>
<keyword evidence="4" id="KW-0444">Lipid biosynthesis</keyword>
<evidence type="ECO:0000256" key="1">
    <source>
        <dbReference type="ARBA" id="ARBA00002056"/>
    </source>
</evidence>
<evidence type="ECO:0000313" key="11">
    <source>
        <dbReference type="EMBL" id="MBL0745206.1"/>
    </source>
</evidence>
<dbReference type="GO" id="GO:0008915">
    <property type="term" value="F:lipid-A-disaccharide synthase activity"/>
    <property type="evidence" value="ECO:0007669"/>
    <property type="project" value="UniProtKB-EC"/>
</dbReference>
<evidence type="ECO:0000256" key="4">
    <source>
        <dbReference type="ARBA" id="ARBA00022516"/>
    </source>
</evidence>
<dbReference type="RefSeq" id="WP_202015513.1">
    <property type="nucleotide sequence ID" value="NZ_JAERRB010000014.1"/>
</dbReference>
<protein>
    <recommendedName>
        <fullName evidence="3 10">Lipid-A-disaccharide synthase</fullName>
        <ecNumber evidence="2 10">2.4.1.182</ecNumber>
    </recommendedName>
</protein>
<dbReference type="InterPro" id="IPR003835">
    <property type="entry name" value="Glyco_trans_19"/>
</dbReference>
<keyword evidence="6 11" id="KW-0328">Glycosyltransferase</keyword>
<dbReference type="EC" id="2.4.1.182" evidence="2 10"/>
<evidence type="ECO:0000256" key="10">
    <source>
        <dbReference type="NCBIfam" id="TIGR00215"/>
    </source>
</evidence>
<evidence type="ECO:0000313" key="12">
    <source>
        <dbReference type="Proteomes" id="UP000613030"/>
    </source>
</evidence>
<keyword evidence="7 11" id="KW-0808">Transferase</keyword>
<keyword evidence="8" id="KW-0443">Lipid metabolism</keyword>
<dbReference type="Proteomes" id="UP000613030">
    <property type="component" value="Unassembled WGS sequence"/>
</dbReference>
<dbReference type="EMBL" id="JAERRB010000014">
    <property type="protein sequence ID" value="MBL0745206.1"/>
    <property type="molecule type" value="Genomic_DNA"/>
</dbReference>
<gene>
    <name evidence="11" type="primary">lpxB</name>
    <name evidence="11" type="ORF">JI741_28505</name>
</gene>
<comment type="caution">
    <text evidence="11">The sequence shown here is derived from an EMBL/GenBank/DDBJ whole genome shotgun (WGS) entry which is preliminary data.</text>
</comment>
<evidence type="ECO:0000256" key="6">
    <source>
        <dbReference type="ARBA" id="ARBA00022676"/>
    </source>
</evidence>